<dbReference type="GO" id="GO:0006801">
    <property type="term" value="P:superoxide metabolic process"/>
    <property type="evidence" value="ECO:0007669"/>
    <property type="project" value="InterPro"/>
</dbReference>
<dbReference type="PRINTS" id="PR00068">
    <property type="entry name" value="CUZNDISMTASE"/>
</dbReference>
<dbReference type="Pfam" id="PF00080">
    <property type="entry name" value="Sod_Cu"/>
    <property type="match status" value="1"/>
</dbReference>
<dbReference type="CDD" id="cd00305">
    <property type="entry name" value="Cu-Zn_Superoxide_Dismutase"/>
    <property type="match status" value="1"/>
</dbReference>
<dbReference type="Proteomes" id="UP000199423">
    <property type="component" value="Unassembled WGS sequence"/>
</dbReference>
<dbReference type="SUPFAM" id="SSF49329">
    <property type="entry name" value="Cu,Zn superoxide dismutase-like"/>
    <property type="match status" value="1"/>
</dbReference>
<dbReference type="InterPro" id="IPR036423">
    <property type="entry name" value="SOD-like_Cu/Zn_dom_sf"/>
</dbReference>
<name>A0A1I7NSS9_9HYPH</name>
<sequence>MKIGTTAAAAAAIFLLAGLPKAEAIGETAVAEIKFANGSSAGTITLTEIAAGVLLKIDLKGLTPGAHGLHLHEAGKCEGDFSSAGAIYNPLGARHGFLNEEGPMAGDLPNVVAGPDGIALAEILSPYLHLTKDTEDTLFDADGSSLVLFEKADDYQTDPEGGAEPRIACGVLKAQ</sequence>
<accession>A0A1I7NSS9</accession>
<organism evidence="4 5">
    <name type="scientific">Hyphomicrobium facile</name>
    <dbReference type="NCBI Taxonomy" id="51670"/>
    <lineage>
        <taxon>Bacteria</taxon>
        <taxon>Pseudomonadati</taxon>
        <taxon>Pseudomonadota</taxon>
        <taxon>Alphaproteobacteria</taxon>
        <taxon>Hyphomicrobiales</taxon>
        <taxon>Hyphomicrobiaceae</taxon>
        <taxon>Hyphomicrobium</taxon>
    </lineage>
</organism>
<comment type="similarity">
    <text evidence="1">Belongs to the Cu-Zn superoxide dismutase family.</text>
</comment>
<feature type="domain" description="Superoxide dismutase copper/zinc binding" evidence="3">
    <location>
        <begin position="41"/>
        <end position="171"/>
    </location>
</feature>
<evidence type="ECO:0000256" key="2">
    <source>
        <dbReference type="SAM" id="SignalP"/>
    </source>
</evidence>
<dbReference type="PANTHER" id="PTHR10003">
    <property type="entry name" value="SUPEROXIDE DISMUTASE CU-ZN -RELATED"/>
    <property type="match status" value="1"/>
</dbReference>
<evidence type="ECO:0000313" key="5">
    <source>
        <dbReference type="Proteomes" id="UP000199423"/>
    </source>
</evidence>
<dbReference type="OrthoDB" id="5431326at2"/>
<evidence type="ECO:0000313" key="4">
    <source>
        <dbReference type="EMBL" id="SFV37675.1"/>
    </source>
</evidence>
<dbReference type="Gene3D" id="2.60.40.200">
    <property type="entry name" value="Superoxide dismutase, copper/zinc binding domain"/>
    <property type="match status" value="1"/>
</dbReference>
<dbReference type="InterPro" id="IPR024134">
    <property type="entry name" value="SOD_Cu/Zn_/chaperone"/>
</dbReference>
<keyword evidence="2" id="KW-0732">Signal</keyword>
<feature type="signal peptide" evidence="2">
    <location>
        <begin position="1"/>
        <end position="24"/>
    </location>
</feature>
<dbReference type="AlphaFoldDB" id="A0A1I7NSS9"/>
<evidence type="ECO:0000256" key="1">
    <source>
        <dbReference type="ARBA" id="ARBA00010457"/>
    </source>
</evidence>
<gene>
    <name evidence="4" type="ORF">SAMN04488557_3283</name>
</gene>
<dbReference type="RefSeq" id="WP_092868775.1">
    <property type="nucleotide sequence ID" value="NZ_FPCH01000003.1"/>
</dbReference>
<protein>
    <submittedName>
        <fullName evidence="4">Superoxide dismutase, Cu-Zn family</fullName>
    </submittedName>
</protein>
<feature type="chain" id="PRO_5011619582" evidence="2">
    <location>
        <begin position="25"/>
        <end position="175"/>
    </location>
</feature>
<dbReference type="GO" id="GO:0005507">
    <property type="term" value="F:copper ion binding"/>
    <property type="evidence" value="ECO:0007669"/>
    <property type="project" value="InterPro"/>
</dbReference>
<dbReference type="EMBL" id="FPCH01000003">
    <property type="protein sequence ID" value="SFV37675.1"/>
    <property type="molecule type" value="Genomic_DNA"/>
</dbReference>
<dbReference type="STRING" id="51670.SAMN04488557_3283"/>
<reference evidence="5" key="1">
    <citation type="submission" date="2016-10" db="EMBL/GenBank/DDBJ databases">
        <authorList>
            <person name="Varghese N."/>
            <person name="Submissions S."/>
        </authorList>
    </citation>
    <scope>NUCLEOTIDE SEQUENCE [LARGE SCALE GENOMIC DNA]</scope>
    <source>
        <strain evidence="5">DSM 1565</strain>
    </source>
</reference>
<dbReference type="InterPro" id="IPR001424">
    <property type="entry name" value="SOD_Cu_Zn_dom"/>
</dbReference>
<evidence type="ECO:0000259" key="3">
    <source>
        <dbReference type="Pfam" id="PF00080"/>
    </source>
</evidence>
<keyword evidence="5" id="KW-1185">Reference proteome</keyword>
<proteinExistence type="inferred from homology"/>